<dbReference type="AlphaFoldDB" id="A0AAV7WCV5"/>
<comment type="caution">
    <text evidence="2">The sequence shown here is derived from an EMBL/GenBank/DDBJ whole genome shotgun (WGS) entry which is preliminary data.</text>
</comment>
<feature type="compositionally biased region" description="Basic and acidic residues" evidence="1">
    <location>
        <begin position="47"/>
        <end position="66"/>
    </location>
</feature>
<evidence type="ECO:0000256" key="1">
    <source>
        <dbReference type="SAM" id="MobiDB-lite"/>
    </source>
</evidence>
<evidence type="ECO:0000313" key="3">
    <source>
        <dbReference type="Proteomes" id="UP001066276"/>
    </source>
</evidence>
<reference evidence="2" key="1">
    <citation type="journal article" date="2022" name="bioRxiv">
        <title>Sequencing and chromosome-scale assembly of the giantPleurodeles waltlgenome.</title>
        <authorList>
            <person name="Brown T."/>
            <person name="Elewa A."/>
            <person name="Iarovenko S."/>
            <person name="Subramanian E."/>
            <person name="Araus A.J."/>
            <person name="Petzold A."/>
            <person name="Susuki M."/>
            <person name="Suzuki K.-i.T."/>
            <person name="Hayashi T."/>
            <person name="Toyoda A."/>
            <person name="Oliveira C."/>
            <person name="Osipova E."/>
            <person name="Leigh N.D."/>
            <person name="Simon A."/>
            <person name="Yun M.H."/>
        </authorList>
    </citation>
    <scope>NUCLEOTIDE SEQUENCE</scope>
    <source>
        <strain evidence="2">20211129_DDA</strain>
        <tissue evidence="2">Liver</tissue>
    </source>
</reference>
<feature type="region of interest" description="Disordered" evidence="1">
    <location>
        <begin position="43"/>
        <end position="66"/>
    </location>
</feature>
<evidence type="ECO:0000313" key="2">
    <source>
        <dbReference type="EMBL" id="KAJ1210551.1"/>
    </source>
</evidence>
<name>A0AAV7WCV5_PLEWA</name>
<dbReference type="Proteomes" id="UP001066276">
    <property type="component" value="Chromosome 1_2"/>
</dbReference>
<keyword evidence="3" id="KW-1185">Reference proteome</keyword>
<dbReference type="EMBL" id="JANPWB010000002">
    <property type="protein sequence ID" value="KAJ1210551.1"/>
    <property type="molecule type" value="Genomic_DNA"/>
</dbReference>
<protein>
    <submittedName>
        <fullName evidence="2">Uncharacterized protein</fullName>
    </submittedName>
</protein>
<accession>A0AAV7WCV5</accession>
<feature type="region of interest" description="Disordered" evidence="1">
    <location>
        <begin position="89"/>
        <end position="157"/>
    </location>
</feature>
<proteinExistence type="predicted"/>
<organism evidence="2 3">
    <name type="scientific">Pleurodeles waltl</name>
    <name type="common">Iberian ribbed newt</name>
    <dbReference type="NCBI Taxonomy" id="8319"/>
    <lineage>
        <taxon>Eukaryota</taxon>
        <taxon>Metazoa</taxon>
        <taxon>Chordata</taxon>
        <taxon>Craniata</taxon>
        <taxon>Vertebrata</taxon>
        <taxon>Euteleostomi</taxon>
        <taxon>Amphibia</taxon>
        <taxon>Batrachia</taxon>
        <taxon>Caudata</taxon>
        <taxon>Salamandroidea</taxon>
        <taxon>Salamandridae</taxon>
        <taxon>Pleurodelinae</taxon>
        <taxon>Pleurodeles</taxon>
    </lineage>
</organism>
<feature type="compositionally biased region" description="Basic residues" evidence="1">
    <location>
        <begin position="147"/>
        <end position="157"/>
    </location>
</feature>
<sequence>MLKATRRRIGSHEPVGPGVGLACDELCCLRCTVLLLNAAEQPDCQDGGERRPCVSGEDARRRPAEEQQPRTCESCLGCAVLPLSVVEAGSGPTIKTGVSARQKRRRGSGAGRGNRSRKYTSRVREKSGLTADRDTPPNLKNSPQKVQNKRQHRRRRCWSWRRKGHGTQVTFMAFLKRRQQH</sequence>
<feature type="compositionally biased region" description="Basic and acidic residues" evidence="1">
    <location>
        <begin position="122"/>
        <end position="135"/>
    </location>
</feature>
<gene>
    <name evidence="2" type="ORF">NDU88_005914</name>
</gene>